<protein>
    <submittedName>
        <fullName evidence="3">Uncharacterized protein</fullName>
    </submittedName>
</protein>
<evidence type="ECO:0000256" key="2">
    <source>
        <dbReference type="SAM" id="Phobius"/>
    </source>
</evidence>
<dbReference type="AlphaFoldDB" id="A0A285BWQ1"/>
<proteinExistence type="predicted"/>
<dbReference type="EMBL" id="LT907782">
    <property type="protein sequence ID" value="SNX59717.1"/>
    <property type="molecule type" value="Genomic_DNA"/>
</dbReference>
<reference evidence="3 4" key="1">
    <citation type="submission" date="2017-08" db="EMBL/GenBank/DDBJ databases">
        <authorList>
            <person name="de Groot N.N."/>
        </authorList>
    </citation>
    <scope>NUCLEOTIDE SEQUENCE [LARGE SCALE GENOMIC DNA]</scope>
    <source>
        <strain evidence="3 4">Nm15</strain>
    </source>
</reference>
<accession>A0A285BWQ1</accession>
<sequence length="154" mass="17261">MIPMPPSLIKEVFFKYLPHAIGVVAALIALAYIYHKIDQGGYDRAVSEYQKATQRLLDKKNKEVDAINKQNAERSYNAAEIYADHASKFQRDVDNLTKRMSNSAGRCRNSMPGTVDDSESREREDHAIDTAIASTAIALANSCELWINQIQVSE</sequence>
<dbReference type="Proteomes" id="UP000242498">
    <property type="component" value="Chromosome I"/>
</dbReference>
<keyword evidence="2" id="KW-0812">Transmembrane</keyword>
<keyword evidence="2" id="KW-0472">Membrane</keyword>
<evidence type="ECO:0000313" key="4">
    <source>
        <dbReference type="Proteomes" id="UP000242498"/>
    </source>
</evidence>
<organism evidence="3 4">
    <name type="scientific">Nitrosomonas ureae</name>
    <dbReference type="NCBI Taxonomy" id="44577"/>
    <lineage>
        <taxon>Bacteria</taxon>
        <taxon>Pseudomonadati</taxon>
        <taxon>Pseudomonadota</taxon>
        <taxon>Betaproteobacteria</taxon>
        <taxon>Nitrosomonadales</taxon>
        <taxon>Nitrosomonadaceae</taxon>
        <taxon>Nitrosomonas</taxon>
    </lineage>
</organism>
<feature type="region of interest" description="Disordered" evidence="1">
    <location>
        <begin position="103"/>
        <end position="124"/>
    </location>
</feature>
<name>A0A285BWQ1_9PROT</name>
<feature type="transmembrane region" description="Helical" evidence="2">
    <location>
        <begin position="16"/>
        <end position="34"/>
    </location>
</feature>
<evidence type="ECO:0000256" key="1">
    <source>
        <dbReference type="SAM" id="MobiDB-lite"/>
    </source>
</evidence>
<gene>
    <name evidence="3" type="ORF">SAMN06296273_1154</name>
</gene>
<keyword evidence="2" id="KW-1133">Transmembrane helix</keyword>
<evidence type="ECO:0000313" key="3">
    <source>
        <dbReference type="EMBL" id="SNX59717.1"/>
    </source>
</evidence>